<organism evidence="3 4">
    <name type="scientific">Amphiplicatus metriothermophilus</name>
    <dbReference type="NCBI Taxonomy" id="1519374"/>
    <lineage>
        <taxon>Bacteria</taxon>
        <taxon>Pseudomonadati</taxon>
        <taxon>Pseudomonadota</taxon>
        <taxon>Alphaproteobacteria</taxon>
        <taxon>Parvularculales</taxon>
        <taxon>Parvularculaceae</taxon>
        <taxon>Amphiplicatus</taxon>
    </lineage>
</organism>
<feature type="transmembrane region" description="Helical" evidence="2">
    <location>
        <begin position="81"/>
        <end position="101"/>
    </location>
</feature>
<evidence type="ECO:0000313" key="3">
    <source>
        <dbReference type="EMBL" id="SNT74061.1"/>
    </source>
</evidence>
<sequence length="247" mass="28350">MLNTQNDRECLVDQLFDQYFGKSRNKTIVALLPGEVRSLKGQTPASGEKQRELDAETELLLFFAEEYLKQYKHYDNQRAKLAGILVAAVVGFSLAPFKLILPTENVVPQVMLVIASCAILITISYLSNIAARKHRFRMKTAYHRFSLARKRLCELHEAAELNVIHDKGEENAREELHKDDHEKLHKKPAKDKNGNLKKDSTGKPYHELKIEAQTRGLVWNRLPWIVGIYTVIYLVVYVLSLSTEIFM</sequence>
<feature type="compositionally biased region" description="Basic and acidic residues" evidence="1">
    <location>
        <begin position="174"/>
        <end position="183"/>
    </location>
</feature>
<keyword evidence="2" id="KW-0472">Membrane</keyword>
<keyword evidence="4" id="KW-1185">Reference proteome</keyword>
<dbReference type="Proteomes" id="UP000198346">
    <property type="component" value="Unassembled WGS sequence"/>
</dbReference>
<dbReference type="AlphaFoldDB" id="A0A239PUT5"/>
<accession>A0A239PUT5</accession>
<feature type="transmembrane region" description="Helical" evidence="2">
    <location>
        <begin position="107"/>
        <end position="131"/>
    </location>
</feature>
<keyword evidence="2" id="KW-1133">Transmembrane helix</keyword>
<proteinExistence type="predicted"/>
<feature type="compositionally biased region" description="Basic and acidic residues" evidence="1">
    <location>
        <begin position="190"/>
        <end position="200"/>
    </location>
</feature>
<evidence type="ECO:0000256" key="1">
    <source>
        <dbReference type="SAM" id="MobiDB-lite"/>
    </source>
</evidence>
<reference evidence="3 4" key="1">
    <citation type="submission" date="2017-07" db="EMBL/GenBank/DDBJ databases">
        <authorList>
            <person name="Sun Z.S."/>
            <person name="Albrecht U."/>
            <person name="Echele G."/>
            <person name="Lee C.C."/>
        </authorList>
    </citation>
    <scope>NUCLEOTIDE SEQUENCE [LARGE SCALE GENOMIC DNA]</scope>
    <source>
        <strain evidence="3 4">CGMCC 1.12710</strain>
    </source>
</reference>
<name>A0A239PUT5_9PROT</name>
<gene>
    <name evidence="3" type="ORF">SAMN06297382_1965</name>
</gene>
<feature type="region of interest" description="Disordered" evidence="1">
    <location>
        <begin position="174"/>
        <end position="200"/>
    </location>
</feature>
<dbReference type="EMBL" id="FZQA01000004">
    <property type="protein sequence ID" value="SNT74061.1"/>
    <property type="molecule type" value="Genomic_DNA"/>
</dbReference>
<evidence type="ECO:0000313" key="4">
    <source>
        <dbReference type="Proteomes" id="UP000198346"/>
    </source>
</evidence>
<evidence type="ECO:0000256" key="2">
    <source>
        <dbReference type="SAM" id="Phobius"/>
    </source>
</evidence>
<keyword evidence="2" id="KW-0812">Transmembrane</keyword>
<feature type="transmembrane region" description="Helical" evidence="2">
    <location>
        <begin position="222"/>
        <end position="241"/>
    </location>
</feature>
<protein>
    <submittedName>
        <fullName evidence="3">Uncharacterized protein</fullName>
    </submittedName>
</protein>
<dbReference type="RefSeq" id="WP_143265987.1">
    <property type="nucleotide sequence ID" value="NZ_JACIJT010000004.1"/>
</dbReference>